<feature type="signal peptide" evidence="1">
    <location>
        <begin position="1"/>
        <end position="23"/>
    </location>
</feature>
<proteinExistence type="predicted"/>
<reference evidence="3 4" key="1">
    <citation type="submission" date="2018-02" db="EMBL/GenBank/DDBJ databases">
        <title>Genomic Encyclopedia of Archaeal and Bacterial Type Strains, Phase II (KMG-II): from individual species to whole genera.</title>
        <authorList>
            <person name="Goeker M."/>
        </authorList>
    </citation>
    <scope>NUCLEOTIDE SEQUENCE [LARGE SCALE GENOMIC DNA]</scope>
    <source>
        <strain evidence="3 4">DSM 29526</strain>
    </source>
</reference>
<keyword evidence="1" id="KW-0732">Signal</keyword>
<keyword evidence="4" id="KW-1185">Reference proteome</keyword>
<evidence type="ECO:0000313" key="4">
    <source>
        <dbReference type="Proteomes" id="UP000237662"/>
    </source>
</evidence>
<sequence>MQASLLTPRFALLLLLLGTAPLAAQITLTSAYFPEVGDSLLTNQATDAYRDGITFQPPGENLTWDFGTPELRTEFTEVLEAVTNDTFFVDATARLTSAAFAYEYYQRTDTAYNLVGLVGTLPFLRDTVLATRLTPPRPVKRANITYGDRFASTSVRELRISIDSLPQEIKNGVAGPFLAIYDTLRVVNTSVRTDEIDAYGTLTLNGKEYEVLREKRVEQLDTRVYLKADGGEFNDVTQQIKFADPSSGQFLGQLPEQGTYYFWAQGVKEPIVEIEFDEDENPTTFVYIRGERNPTTSLELPEALERVSLRPNPVRDAFTLSYTLTQATTISAALYDTRGQRVWQWPARYSNAGPGRLEGDVATLAGGVYYLQLQTSGGQTVRRLVKQ</sequence>
<dbReference type="Pfam" id="PF18962">
    <property type="entry name" value="Por_Secre_tail"/>
    <property type="match status" value="1"/>
</dbReference>
<evidence type="ECO:0000256" key="1">
    <source>
        <dbReference type="SAM" id="SignalP"/>
    </source>
</evidence>
<name>A0A2S6I6X3_9BACT</name>
<dbReference type="InterPro" id="IPR026444">
    <property type="entry name" value="Secre_tail"/>
</dbReference>
<feature type="chain" id="PRO_5015391849" evidence="1">
    <location>
        <begin position="24"/>
        <end position="387"/>
    </location>
</feature>
<protein>
    <submittedName>
        <fullName evidence="3">Putative secreted protein (Por secretion system target)</fullName>
    </submittedName>
</protein>
<organism evidence="3 4">
    <name type="scientific">Neolewinella xylanilytica</name>
    <dbReference type="NCBI Taxonomy" id="1514080"/>
    <lineage>
        <taxon>Bacteria</taxon>
        <taxon>Pseudomonadati</taxon>
        <taxon>Bacteroidota</taxon>
        <taxon>Saprospiria</taxon>
        <taxon>Saprospirales</taxon>
        <taxon>Lewinellaceae</taxon>
        <taxon>Neolewinella</taxon>
    </lineage>
</organism>
<dbReference type="RefSeq" id="WP_170067513.1">
    <property type="nucleotide sequence ID" value="NZ_PTJC01000005.1"/>
</dbReference>
<dbReference type="NCBIfam" id="TIGR04183">
    <property type="entry name" value="Por_Secre_tail"/>
    <property type="match status" value="1"/>
</dbReference>
<dbReference type="AlphaFoldDB" id="A0A2S6I6X3"/>
<comment type="caution">
    <text evidence="3">The sequence shown here is derived from an EMBL/GenBank/DDBJ whole genome shotgun (WGS) entry which is preliminary data.</text>
</comment>
<evidence type="ECO:0000313" key="3">
    <source>
        <dbReference type="EMBL" id="PPK87230.1"/>
    </source>
</evidence>
<dbReference type="EMBL" id="PTJC01000005">
    <property type="protein sequence ID" value="PPK87230.1"/>
    <property type="molecule type" value="Genomic_DNA"/>
</dbReference>
<accession>A0A2S6I6X3</accession>
<evidence type="ECO:0000259" key="2">
    <source>
        <dbReference type="Pfam" id="PF18962"/>
    </source>
</evidence>
<gene>
    <name evidence="3" type="ORF">CLV84_0167</name>
</gene>
<feature type="domain" description="Secretion system C-terminal sorting" evidence="2">
    <location>
        <begin position="311"/>
        <end position="385"/>
    </location>
</feature>
<dbReference type="Proteomes" id="UP000237662">
    <property type="component" value="Unassembled WGS sequence"/>
</dbReference>